<organism evidence="11 12">
    <name type="scientific">Microcella humidisoli</name>
    <dbReference type="NCBI Taxonomy" id="2963406"/>
    <lineage>
        <taxon>Bacteria</taxon>
        <taxon>Bacillati</taxon>
        <taxon>Actinomycetota</taxon>
        <taxon>Actinomycetes</taxon>
        <taxon>Micrococcales</taxon>
        <taxon>Microbacteriaceae</taxon>
        <taxon>Microcella</taxon>
    </lineage>
</organism>
<evidence type="ECO:0000256" key="9">
    <source>
        <dbReference type="ARBA" id="ARBA00023136"/>
    </source>
</evidence>
<evidence type="ECO:0000256" key="2">
    <source>
        <dbReference type="ARBA" id="ARBA00004687"/>
    </source>
</evidence>
<feature type="transmembrane region" description="Helical" evidence="10">
    <location>
        <begin position="393"/>
        <end position="418"/>
    </location>
</feature>
<sequence length="462" mass="50081">MVERGVSAQRPTAFADLRARAGAPASRGGAALDRLRRLPWWVGVLGIWGASRVITTSILLSFASRQGENAWTGATPGYLDFSRLWDAHWYYIIAAVGYPDEIPRDEKGLAGESAWAFMPVYPGLVRIGMALTGDFSAQGFAAVAVTISVLASLAAALLFFVLARRWLTAGTAMLATALFCVAPLSPIMQVGYAESLHLALLFGALILVLDRRWVLLPVVVTVMALTRPSGLAFALLLVLVWGWRWMRRRDEPFETRERVRLGAAAVVAGFAGLAWPGIVALSTGELRGYLETELAWRRPYIGDVDLLPFTPWWQGAQWWAGQQWWPGPALPGLPWSAGEVLGPVILIAVLALAAAAFALPAMRRMPIELRFWIVAYALYLLAVFFPQSSTFRLLVPLAPVLGALALGIVSVGTGRIAGGWSPAAARGLRVGLAVLAIVLGVLGQIAWVHIGWWVDGYDWTPP</sequence>
<evidence type="ECO:0008006" key="13">
    <source>
        <dbReference type="Google" id="ProtNLM"/>
    </source>
</evidence>
<reference evidence="11" key="1">
    <citation type="submission" date="2022-07" db="EMBL/GenBank/DDBJ databases">
        <title>Taxonomic analysis of Microcella humidisoli nov. sp., isolated from riverside soil.</title>
        <authorList>
            <person name="Molina K.M."/>
            <person name="Kim S.B."/>
        </authorList>
    </citation>
    <scope>NUCLEOTIDE SEQUENCE</scope>
    <source>
        <strain evidence="11">MMS21-STM10</strain>
    </source>
</reference>
<keyword evidence="9 10" id="KW-0472">Membrane</keyword>
<feature type="transmembrane region" description="Helical" evidence="10">
    <location>
        <begin position="40"/>
        <end position="62"/>
    </location>
</feature>
<evidence type="ECO:0000256" key="1">
    <source>
        <dbReference type="ARBA" id="ARBA00004477"/>
    </source>
</evidence>
<keyword evidence="12" id="KW-1185">Reference proteome</keyword>
<keyword evidence="4" id="KW-0328">Glycosyltransferase</keyword>
<dbReference type="PANTHER" id="PTHR12468:SF2">
    <property type="entry name" value="GPI MANNOSYLTRANSFERASE 2"/>
    <property type="match status" value="1"/>
</dbReference>
<dbReference type="EMBL" id="CP101497">
    <property type="protein sequence ID" value="UTT61720.1"/>
    <property type="molecule type" value="Genomic_DNA"/>
</dbReference>
<evidence type="ECO:0000313" key="12">
    <source>
        <dbReference type="Proteomes" id="UP001060039"/>
    </source>
</evidence>
<feature type="transmembrane region" description="Helical" evidence="10">
    <location>
        <begin position="369"/>
        <end position="387"/>
    </location>
</feature>
<feature type="transmembrane region" description="Helical" evidence="10">
    <location>
        <begin position="166"/>
        <end position="184"/>
    </location>
</feature>
<accession>A0ABY5FTU9</accession>
<evidence type="ECO:0000313" key="11">
    <source>
        <dbReference type="EMBL" id="UTT61720.1"/>
    </source>
</evidence>
<dbReference type="InterPro" id="IPR007315">
    <property type="entry name" value="PIG-V/Gpi18"/>
</dbReference>
<feature type="transmembrane region" description="Helical" evidence="10">
    <location>
        <begin position="215"/>
        <end position="240"/>
    </location>
</feature>
<dbReference type="Proteomes" id="UP001060039">
    <property type="component" value="Chromosome"/>
</dbReference>
<evidence type="ECO:0000256" key="7">
    <source>
        <dbReference type="ARBA" id="ARBA00022824"/>
    </source>
</evidence>
<comment type="subcellular location">
    <subcellularLocation>
        <location evidence="1">Endoplasmic reticulum membrane</location>
        <topology evidence="1">Multi-pass membrane protein</topology>
    </subcellularLocation>
</comment>
<keyword evidence="7" id="KW-0256">Endoplasmic reticulum</keyword>
<keyword evidence="8 10" id="KW-1133">Transmembrane helix</keyword>
<gene>
    <name evidence="11" type="ORF">NNL39_08505</name>
</gene>
<keyword evidence="6 10" id="KW-0812">Transmembrane</keyword>
<evidence type="ECO:0000256" key="8">
    <source>
        <dbReference type="ARBA" id="ARBA00022989"/>
    </source>
</evidence>
<dbReference type="RefSeq" id="WP_255158835.1">
    <property type="nucleotide sequence ID" value="NZ_CP101497.1"/>
</dbReference>
<name>A0ABY5FTU9_9MICO</name>
<evidence type="ECO:0000256" key="4">
    <source>
        <dbReference type="ARBA" id="ARBA00022676"/>
    </source>
</evidence>
<keyword evidence="5" id="KW-0808">Transferase</keyword>
<evidence type="ECO:0000256" key="10">
    <source>
        <dbReference type="SAM" id="Phobius"/>
    </source>
</evidence>
<dbReference type="PANTHER" id="PTHR12468">
    <property type="entry name" value="GPI MANNOSYLTRANSFERASE 2"/>
    <property type="match status" value="1"/>
</dbReference>
<keyword evidence="3" id="KW-0337">GPI-anchor biosynthesis</keyword>
<feature type="transmembrane region" description="Helical" evidence="10">
    <location>
        <begin position="139"/>
        <end position="160"/>
    </location>
</feature>
<comment type="pathway">
    <text evidence="2">Glycolipid biosynthesis; glycosylphosphatidylinositol-anchor biosynthesis.</text>
</comment>
<feature type="transmembrane region" description="Helical" evidence="10">
    <location>
        <begin position="430"/>
        <end position="454"/>
    </location>
</feature>
<feature type="transmembrane region" description="Helical" evidence="10">
    <location>
        <begin position="340"/>
        <end position="362"/>
    </location>
</feature>
<evidence type="ECO:0000256" key="3">
    <source>
        <dbReference type="ARBA" id="ARBA00022502"/>
    </source>
</evidence>
<protein>
    <recommendedName>
        <fullName evidence="13">Mannosyltransferase PIG-V</fullName>
    </recommendedName>
</protein>
<evidence type="ECO:0000256" key="6">
    <source>
        <dbReference type="ARBA" id="ARBA00022692"/>
    </source>
</evidence>
<evidence type="ECO:0000256" key="5">
    <source>
        <dbReference type="ARBA" id="ARBA00022679"/>
    </source>
</evidence>
<proteinExistence type="predicted"/>
<feature type="transmembrane region" description="Helical" evidence="10">
    <location>
        <begin position="261"/>
        <end position="281"/>
    </location>
</feature>